<name>A0A4V2UYQ8_9HYPH</name>
<comment type="caution">
    <text evidence="2">The sequence shown here is derived from an EMBL/GenBank/DDBJ whole genome shotgun (WGS) entry which is preliminary data.</text>
</comment>
<accession>A0A4V2UYQ8</accession>
<dbReference type="EMBL" id="SMAK01000009">
    <property type="protein sequence ID" value="TCT08408.1"/>
    <property type="molecule type" value="Genomic_DNA"/>
</dbReference>
<protein>
    <recommendedName>
        <fullName evidence="1">DUF6455 domain-containing protein</fullName>
    </recommendedName>
</protein>
<dbReference type="OrthoDB" id="7961152at2"/>
<keyword evidence="3" id="KW-1185">Reference proteome</keyword>
<proteinExistence type="predicted"/>
<organism evidence="2 3">
    <name type="scientific">Tepidamorphus gemmatus</name>
    <dbReference type="NCBI Taxonomy" id="747076"/>
    <lineage>
        <taxon>Bacteria</taxon>
        <taxon>Pseudomonadati</taxon>
        <taxon>Pseudomonadota</taxon>
        <taxon>Alphaproteobacteria</taxon>
        <taxon>Hyphomicrobiales</taxon>
        <taxon>Tepidamorphaceae</taxon>
        <taxon>Tepidamorphus</taxon>
    </lineage>
</organism>
<evidence type="ECO:0000313" key="3">
    <source>
        <dbReference type="Proteomes" id="UP000295678"/>
    </source>
</evidence>
<dbReference type="AlphaFoldDB" id="A0A4V2UYQ8"/>
<dbReference type="Proteomes" id="UP000295678">
    <property type="component" value="Unassembled WGS sequence"/>
</dbReference>
<sequence>MFERLMANRERHARLMGEMMRRYGTLQGDTITICEAMSLERAARRCMDCGSVEVCARWMEQTEGTDGAERFCPNAKLFASL</sequence>
<dbReference type="Pfam" id="PF20056">
    <property type="entry name" value="DUF6455"/>
    <property type="match status" value="1"/>
</dbReference>
<dbReference type="RefSeq" id="WP_132807333.1">
    <property type="nucleotide sequence ID" value="NZ_SMAK01000009.1"/>
</dbReference>
<gene>
    <name evidence="2" type="ORF">EDC22_10984</name>
</gene>
<reference evidence="2 3" key="1">
    <citation type="submission" date="2019-03" db="EMBL/GenBank/DDBJ databases">
        <title>Genomic Encyclopedia of Type Strains, Phase IV (KMG-IV): sequencing the most valuable type-strain genomes for metagenomic binning, comparative biology and taxonomic classification.</title>
        <authorList>
            <person name="Goeker M."/>
        </authorList>
    </citation>
    <scope>NUCLEOTIDE SEQUENCE [LARGE SCALE GENOMIC DNA]</scope>
    <source>
        <strain evidence="2 3">DSM 19345</strain>
    </source>
</reference>
<feature type="domain" description="DUF6455" evidence="1">
    <location>
        <begin position="8"/>
        <end position="81"/>
    </location>
</feature>
<evidence type="ECO:0000259" key="1">
    <source>
        <dbReference type="Pfam" id="PF20056"/>
    </source>
</evidence>
<evidence type="ECO:0000313" key="2">
    <source>
        <dbReference type="EMBL" id="TCT08408.1"/>
    </source>
</evidence>
<dbReference type="InterPro" id="IPR045601">
    <property type="entry name" value="DUF6455"/>
</dbReference>